<keyword evidence="1 4" id="KW-0378">Hydrolase</keyword>
<protein>
    <recommendedName>
        <fullName evidence="1">endopeptidase La</fullName>
        <ecNumber evidence="1">3.4.21.53</ecNumber>
    </recommendedName>
</protein>
<evidence type="ECO:0000313" key="4">
    <source>
        <dbReference type="EMBL" id="MDW0111884.1"/>
    </source>
</evidence>
<feature type="active site" evidence="1">
    <location>
        <position position="279"/>
    </location>
</feature>
<feature type="domain" description="PDZ" evidence="2">
    <location>
        <begin position="119"/>
        <end position="186"/>
    </location>
</feature>
<dbReference type="GO" id="GO:0006508">
    <property type="term" value="P:proteolysis"/>
    <property type="evidence" value="ECO:0007669"/>
    <property type="project" value="UniProtKB-KW"/>
</dbReference>
<gene>
    <name evidence="4" type="ORF">QT711_01710</name>
</gene>
<dbReference type="SMART" id="SM00228">
    <property type="entry name" value="PDZ"/>
    <property type="match status" value="1"/>
</dbReference>
<dbReference type="Proteomes" id="UP001282284">
    <property type="component" value="Unassembled WGS sequence"/>
</dbReference>
<dbReference type="Gene3D" id="3.30.230.10">
    <property type="match status" value="1"/>
</dbReference>
<dbReference type="PROSITE" id="PS51786">
    <property type="entry name" value="LON_PROTEOLYTIC"/>
    <property type="match status" value="1"/>
</dbReference>
<evidence type="ECO:0000256" key="1">
    <source>
        <dbReference type="PROSITE-ProRule" id="PRU01122"/>
    </source>
</evidence>
<dbReference type="RefSeq" id="WP_317941755.1">
    <property type="nucleotide sequence ID" value="NZ_JAUBDI010000001.1"/>
</dbReference>
<dbReference type="EC" id="3.4.21.53" evidence="1"/>
<comment type="caution">
    <text evidence="4">The sequence shown here is derived from an EMBL/GenBank/DDBJ whole genome shotgun (WGS) entry which is preliminary data.</text>
</comment>
<dbReference type="GO" id="GO:0008233">
    <property type="term" value="F:peptidase activity"/>
    <property type="evidence" value="ECO:0007669"/>
    <property type="project" value="UniProtKB-KW"/>
</dbReference>
<comment type="catalytic activity">
    <reaction evidence="1">
        <text>Hydrolysis of proteins in presence of ATP.</text>
        <dbReference type="EC" id="3.4.21.53"/>
    </reaction>
</comment>
<keyword evidence="1" id="KW-0720">Serine protease</keyword>
<reference evidence="4 5" key="1">
    <citation type="submission" date="2023-06" db="EMBL/GenBank/DDBJ databases">
        <title>Sporosarcina sp. nov., isolated from Korean traditional fermented seafood 'Jeotgal'.</title>
        <authorList>
            <person name="Yang A.I."/>
            <person name="Shin N.-R."/>
        </authorList>
    </citation>
    <scope>NUCLEOTIDE SEQUENCE [LARGE SCALE GENOMIC DNA]</scope>
    <source>
        <strain evidence="4 5">KCTC13119</strain>
    </source>
</reference>
<proteinExistence type="inferred from homology"/>
<dbReference type="PANTHER" id="PTHR10046">
    <property type="entry name" value="ATP DEPENDENT LON PROTEASE FAMILY MEMBER"/>
    <property type="match status" value="1"/>
</dbReference>
<dbReference type="Gene3D" id="2.30.42.10">
    <property type="match status" value="1"/>
</dbReference>
<dbReference type="InterPro" id="IPR008269">
    <property type="entry name" value="Lon_proteolytic"/>
</dbReference>
<dbReference type="SUPFAM" id="SSF50156">
    <property type="entry name" value="PDZ domain-like"/>
    <property type="match status" value="1"/>
</dbReference>
<feature type="domain" description="Lon proteolytic" evidence="3">
    <location>
        <begin position="229"/>
        <end position="345"/>
    </location>
</feature>
<dbReference type="InterPro" id="IPR036034">
    <property type="entry name" value="PDZ_sf"/>
</dbReference>
<dbReference type="PROSITE" id="PS50106">
    <property type="entry name" value="PDZ"/>
    <property type="match status" value="1"/>
</dbReference>
<dbReference type="InterPro" id="IPR014721">
    <property type="entry name" value="Ribsml_uS5_D2-typ_fold_subgr"/>
</dbReference>
<sequence length="348" mass="38170">MKMRKYGLYGVVLLFIAFLFIYPLDAYVSKPGGAYELSPIVEVENGDEDDVGAFSLMTIAIGKATPFSYVAATFSDKMKILPVHKVRREGENDEEYNVRQKKLMSDSHFNAITTAFKKVGIPVEIKYDGVFVMSVLPGGAAEGKLKSGDKIREVDGVHLHEVGQFANLISSKEKGDHLTVLVERDDELNEVELTVGEIPNSEGRIGLGVQFQEDRELKTEPAVTIHTADIGGPSAGLMFTLEIMNQLMEEDLTKGYNIAGTGEMLADGTVGRIGGADFKVIAADREDVEIFFAPDDDLPQNVRELNPGIMTNYEEAVKTAKKIGTKMKIVPVKTIDDALAYLESLEPK</sequence>
<dbReference type="InterPro" id="IPR027065">
    <property type="entry name" value="Lon_Prtase"/>
</dbReference>
<dbReference type="SUPFAM" id="SSF54211">
    <property type="entry name" value="Ribosomal protein S5 domain 2-like"/>
    <property type="match status" value="1"/>
</dbReference>
<dbReference type="EMBL" id="JAUBDI010000001">
    <property type="protein sequence ID" value="MDW0111884.1"/>
    <property type="molecule type" value="Genomic_DNA"/>
</dbReference>
<evidence type="ECO:0000259" key="2">
    <source>
        <dbReference type="PROSITE" id="PS50106"/>
    </source>
</evidence>
<comment type="similarity">
    <text evidence="1">Belongs to the peptidase S16 family.</text>
</comment>
<dbReference type="InterPro" id="IPR001478">
    <property type="entry name" value="PDZ"/>
</dbReference>
<name>A0ABU4G4J9_9BACL</name>
<organism evidence="4 5">
    <name type="scientific">Sporosarcina saromensis</name>
    <dbReference type="NCBI Taxonomy" id="359365"/>
    <lineage>
        <taxon>Bacteria</taxon>
        <taxon>Bacillati</taxon>
        <taxon>Bacillota</taxon>
        <taxon>Bacilli</taxon>
        <taxon>Bacillales</taxon>
        <taxon>Caryophanaceae</taxon>
        <taxon>Sporosarcina</taxon>
    </lineage>
</organism>
<dbReference type="Pfam" id="PF05362">
    <property type="entry name" value="Lon_C"/>
    <property type="match status" value="1"/>
</dbReference>
<dbReference type="NCBIfam" id="NF041438">
    <property type="entry name" value="SepM_fam_S16"/>
    <property type="match status" value="1"/>
</dbReference>
<dbReference type="InterPro" id="IPR020568">
    <property type="entry name" value="Ribosomal_Su5_D2-typ_SF"/>
</dbReference>
<accession>A0ABU4G4J9</accession>
<evidence type="ECO:0000259" key="3">
    <source>
        <dbReference type="PROSITE" id="PS51786"/>
    </source>
</evidence>
<evidence type="ECO:0000313" key="5">
    <source>
        <dbReference type="Proteomes" id="UP001282284"/>
    </source>
</evidence>
<feature type="active site" evidence="1">
    <location>
        <position position="234"/>
    </location>
</feature>
<keyword evidence="5" id="KW-1185">Reference proteome</keyword>
<keyword evidence="1 4" id="KW-0645">Protease</keyword>
<dbReference type="Pfam" id="PF13180">
    <property type="entry name" value="PDZ_2"/>
    <property type="match status" value="1"/>
</dbReference>